<protein>
    <submittedName>
        <fullName evidence="1">Uncharacterized protein</fullName>
    </submittedName>
</protein>
<reference evidence="1 2" key="1">
    <citation type="journal article" date="2018" name="Sci. Rep.">
        <title>Genomic signatures of local adaptation to the degree of environmental predictability in rotifers.</title>
        <authorList>
            <person name="Franch-Gras L."/>
            <person name="Hahn C."/>
            <person name="Garcia-Roger E.M."/>
            <person name="Carmona M.J."/>
            <person name="Serra M."/>
            <person name="Gomez A."/>
        </authorList>
    </citation>
    <scope>NUCLEOTIDE SEQUENCE [LARGE SCALE GENOMIC DNA]</scope>
    <source>
        <strain evidence="1">HYR1</strain>
    </source>
</reference>
<dbReference type="Proteomes" id="UP000276133">
    <property type="component" value="Unassembled WGS sequence"/>
</dbReference>
<dbReference type="EMBL" id="REGN01009580">
    <property type="protein sequence ID" value="RNA00862.1"/>
    <property type="molecule type" value="Genomic_DNA"/>
</dbReference>
<dbReference type="AlphaFoldDB" id="A0A3M7PP19"/>
<accession>A0A3M7PP19</accession>
<dbReference type="OrthoDB" id="119028at2759"/>
<organism evidence="1 2">
    <name type="scientific">Brachionus plicatilis</name>
    <name type="common">Marine rotifer</name>
    <name type="synonym">Brachionus muelleri</name>
    <dbReference type="NCBI Taxonomy" id="10195"/>
    <lineage>
        <taxon>Eukaryota</taxon>
        <taxon>Metazoa</taxon>
        <taxon>Spiralia</taxon>
        <taxon>Gnathifera</taxon>
        <taxon>Rotifera</taxon>
        <taxon>Eurotatoria</taxon>
        <taxon>Monogononta</taxon>
        <taxon>Pseudotrocha</taxon>
        <taxon>Ploima</taxon>
        <taxon>Brachionidae</taxon>
        <taxon>Brachionus</taxon>
    </lineage>
</organism>
<keyword evidence="2" id="KW-1185">Reference proteome</keyword>
<proteinExistence type="predicted"/>
<name>A0A3M7PP19_BRAPC</name>
<gene>
    <name evidence="1" type="ORF">BpHYR1_033899</name>
</gene>
<comment type="caution">
    <text evidence="1">The sequence shown here is derived from an EMBL/GenBank/DDBJ whole genome shotgun (WGS) entry which is preliminary data.</text>
</comment>
<sequence>MKNLSTQKSKTNGLNTKRMKSKLLKISIFTNNKEHHDYEKKKKTEIQNDVKQMIKRYYNLGTTGALNIIYSLRDDKIDQELIPTQKQIYNYLSELRRDLFGKSGMTFSELKNWCQTNIYKLFLTEHDGSVLNYEVSITEKNFRVVLSTNRLLENAKKRDLLVVDATISFDESWHYRLTKTFSSYCYCNLCN</sequence>
<evidence type="ECO:0000313" key="1">
    <source>
        <dbReference type="EMBL" id="RNA00862.1"/>
    </source>
</evidence>
<evidence type="ECO:0000313" key="2">
    <source>
        <dbReference type="Proteomes" id="UP000276133"/>
    </source>
</evidence>